<dbReference type="EMBL" id="FCNL01000040">
    <property type="protein sequence ID" value="CVI24227.1"/>
    <property type="molecule type" value="Genomic_DNA"/>
</dbReference>
<organism evidence="2 4">
    <name type="scientific">Agrobacterium tumefaciens str. B6</name>
    <dbReference type="NCBI Taxonomy" id="1183423"/>
    <lineage>
        <taxon>Bacteria</taxon>
        <taxon>Pseudomonadati</taxon>
        <taxon>Pseudomonadota</taxon>
        <taxon>Alphaproteobacteria</taxon>
        <taxon>Hyphomicrobiales</taxon>
        <taxon>Rhizobiaceae</taxon>
        <taxon>Rhizobium/Agrobacterium group</taxon>
        <taxon>Agrobacterium</taxon>
        <taxon>Agrobacterium tumefaciens complex</taxon>
    </lineage>
</organism>
<proteinExistence type="predicted"/>
<dbReference type="EMBL" id="FCNL01000040">
    <property type="protein sequence ID" value="CVI24904.1"/>
    <property type="molecule type" value="Genomic_DNA"/>
</dbReference>
<gene>
    <name evidence="2" type="ORF">AGR4A_pAt10020</name>
    <name evidence="3" type="ORF">AGR4A_pAt10358</name>
</gene>
<feature type="region of interest" description="Disordered" evidence="1">
    <location>
        <begin position="14"/>
        <end position="36"/>
    </location>
</feature>
<evidence type="ECO:0000313" key="2">
    <source>
        <dbReference type="EMBL" id="CVI24227.1"/>
    </source>
</evidence>
<sequence>MRRQNNAQFASIADAVDEVTPRGAEGQLSVTSTRAT</sequence>
<evidence type="ECO:0000256" key="1">
    <source>
        <dbReference type="SAM" id="MobiDB-lite"/>
    </source>
</evidence>
<name>A0A822V9P1_AGRTU</name>
<evidence type="ECO:0000313" key="4">
    <source>
        <dbReference type="Proteomes" id="UP000192074"/>
    </source>
</evidence>
<reference evidence="2 4" key="1">
    <citation type="submission" date="2016-01" db="EMBL/GenBank/DDBJ databases">
        <authorList>
            <person name="Regsiter A."/>
            <person name="william w."/>
        </authorList>
    </citation>
    <scope>NUCLEOTIDE SEQUENCE [LARGE SCALE GENOMIC DNA]</scope>
    <source>
        <strain evidence="2 4">B6</strain>
    </source>
</reference>
<evidence type="ECO:0000313" key="3">
    <source>
        <dbReference type="EMBL" id="CVI24904.1"/>
    </source>
</evidence>
<comment type="caution">
    <text evidence="2">The sequence shown here is derived from an EMBL/GenBank/DDBJ whole genome shotgun (WGS) entry which is preliminary data.</text>
</comment>
<accession>A0A822V9P1</accession>
<protein>
    <submittedName>
        <fullName evidence="2">Uncharacterized protein</fullName>
    </submittedName>
</protein>
<dbReference type="Proteomes" id="UP000192074">
    <property type="component" value="Unassembled WGS sequence"/>
</dbReference>
<dbReference type="AlphaFoldDB" id="A0A822V9P1"/>